<organism evidence="2 3">
    <name type="scientific">Suillus plorans</name>
    <dbReference type="NCBI Taxonomy" id="116603"/>
    <lineage>
        <taxon>Eukaryota</taxon>
        <taxon>Fungi</taxon>
        <taxon>Dikarya</taxon>
        <taxon>Basidiomycota</taxon>
        <taxon>Agaricomycotina</taxon>
        <taxon>Agaricomycetes</taxon>
        <taxon>Agaricomycetidae</taxon>
        <taxon>Boletales</taxon>
        <taxon>Suillineae</taxon>
        <taxon>Suillaceae</taxon>
        <taxon>Suillus</taxon>
    </lineage>
</organism>
<keyword evidence="1" id="KW-0812">Transmembrane</keyword>
<feature type="transmembrane region" description="Helical" evidence="1">
    <location>
        <begin position="87"/>
        <end position="104"/>
    </location>
</feature>
<dbReference type="GeneID" id="64604627"/>
<dbReference type="EMBL" id="JABBWE010000032">
    <property type="protein sequence ID" value="KAG1793173.1"/>
    <property type="molecule type" value="Genomic_DNA"/>
</dbReference>
<feature type="transmembrane region" description="Helical" evidence="1">
    <location>
        <begin position="154"/>
        <end position="174"/>
    </location>
</feature>
<feature type="transmembrane region" description="Helical" evidence="1">
    <location>
        <begin position="124"/>
        <end position="142"/>
    </location>
</feature>
<dbReference type="Proteomes" id="UP000719766">
    <property type="component" value="Unassembled WGS sequence"/>
</dbReference>
<evidence type="ECO:0000313" key="3">
    <source>
        <dbReference type="Proteomes" id="UP000719766"/>
    </source>
</evidence>
<feature type="transmembrane region" description="Helical" evidence="1">
    <location>
        <begin position="57"/>
        <end position="75"/>
    </location>
</feature>
<sequence>MNSCQVESALLRRQLPFRWRMVPYLIGRTCFLVTLILSSVTSVAIPSHIDCYYVLKFLAFSGNIVVACTSTNLVVRTWTVWKTNRFVCLFMGLMTLGHWFMMILDSKEARISSSPPTSEFCGFMIVNPTYSAATSLYNFVLLKLTIFGYWRSSSLSLVTIIRTQGIIMYFIVFFASVLPAVRSFLCRIVLVLVLNIKLRSDSNIPHPSGYKPQSPREYECGEIERADCESRFVWVNTAGGFSV</sequence>
<proteinExistence type="predicted"/>
<dbReference type="RefSeq" id="XP_041159662.1">
    <property type="nucleotide sequence ID" value="XM_041310863.1"/>
</dbReference>
<comment type="caution">
    <text evidence="2">The sequence shown here is derived from an EMBL/GenBank/DDBJ whole genome shotgun (WGS) entry which is preliminary data.</text>
</comment>
<accession>A0A9P7DH21</accession>
<gene>
    <name evidence="2" type="ORF">HD556DRAFT_524154</name>
</gene>
<dbReference type="OrthoDB" id="2742220at2759"/>
<dbReference type="AlphaFoldDB" id="A0A9P7DH21"/>
<keyword evidence="3" id="KW-1185">Reference proteome</keyword>
<evidence type="ECO:0000313" key="2">
    <source>
        <dbReference type="EMBL" id="KAG1793173.1"/>
    </source>
</evidence>
<evidence type="ECO:0000256" key="1">
    <source>
        <dbReference type="SAM" id="Phobius"/>
    </source>
</evidence>
<reference evidence="2" key="1">
    <citation type="journal article" date="2020" name="New Phytol.">
        <title>Comparative genomics reveals dynamic genome evolution in host specialist ectomycorrhizal fungi.</title>
        <authorList>
            <person name="Lofgren L.A."/>
            <person name="Nguyen N.H."/>
            <person name="Vilgalys R."/>
            <person name="Ruytinx J."/>
            <person name="Liao H.L."/>
            <person name="Branco S."/>
            <person name="Kuo A."/>
            <person name="LaButti K."/>
            <person name="Lipzen A."/>
            <person name="Andreopoulos W."/>
            <person name="Pangilinan J."/>
            <person name="Riley R."/>
            <person name="Hundley H."/>
            <person name="Na H."/>
            <person name="Barry K."/>
            <person name="Grigoriev I.V."/>
            <person name="Stajich J.E."/>
            <person name="Kennedy P.G."/>
        </authorList>
    </citation>
    <scope>NUCLEOTIDE SEQUENCE</scope>
    <source>
        <strain evidence="2">S12</strain>
    </source>
</reference>
<keyword evidence="1" id="KW-0472">Membrane</keyword>
<feature type="transmembrane region" description="Helical" evidence="1">
    <location>
        <begin position="21"/>
        <end position="45"/>
    </location>
</feature>
<name>A0A9P7DH21_9AGAM</name>
<protein>
    <submittedName>
        <fullName evidence="2">Uncharacterized protein</fullName>
    </submittedName>
</protein>
<keyword evidence="1" id="KW-1133">Transmembrane helix</keyword>